<dbReference type="PROSITE" id="PS51746">
    <property type="entry name" value="PPM_2"/>
    <property type="match status" value="1"/>
</dbReference>
<dbReference type="SUPFAM" id="SSF81606">
    <property type="entry name" value="PP2C-like"/>
    <property type="match status" value="1"/>
</dbReference>
<dbReference type="SMART" id="SM00332">
    <property type="entry name" value="PP2Cc"/>
    <property type="match status" value="1"/>
</dbReference>
<dbReference type="SMART" id="SM00331">
    <property type="entry name" value="PP2C_SIG"/>
    <property type="match status" value="1"/>
</dbReference>
<dbReference type="InterPro" id="IPR036457">
    <property type="entry name" value="PPM-type-like_dom_sf"/>
</dbReference>
<dbReference type="Pfam" id="PF07228">
    <property type="entry name" value="SpoIIE"/>
    <property type="match status" value="1"/>
</dbReference>
<sequence length="333" mass="36717">MSNESPNVNNGEDEITKSNPKPHNSPIINFDDPVIKAELIKRRKALREKIKARKEEASDMDITQEMSPSEIEKIKAAAIEAQRIKEEQDRLLGPSFEAPEKKSFSFAEAILATDKGPRAENQDGVFVSENGNFVVADGMGGMRNGRLATLKLLEVFKQGLDTEKTFEDLQIASFWKMMQENIGDGGACYLAGRFTEKDGKRFLNIAFAGDVILVVADKETGENKFVIDLGDDRLDKFTVLNSVQGSSPGVTHTKEIEVTPGDRIIVASDGLGDNLGHDLETDLDSSMRNFTKSIAGMSLDDAQRELYSSALEVMKEEGRGKKDNITILIIDIN</sequence>
<feature type="compositionally biased region" description="Polar residues" evidence="1">
    <location>
        <begin position="1"/>
        <end position="10"/>
    </location>
</feature>
<accession>A0A2M6WJR4</accession>
<evidence type="ECO:0000259" key="2">
    <source>
        <dbReference type="PROSITE" id="PS51746"/>
    </source>
</evidence>
<proteinExistence type="predicted"/>
<dbReference type="AlphaFoldDB" id="A0A2M6WJR4"/>
<evidence type="ECO:0000313" key="3">
    <source>
        <dbReference type="EMBL" id="PIT93027.1"/>
    </source>
</evidence>
<feature type="region of interest" description="Disordered" evidence="1">
    <location>
        <begin position="1"/>
        <end position="31"/>
    </location>
</feature>
<organism evidence="3 4">
    <name type="scientific">Candidatus Harrisonbacteria bacterium CG10_big_fil_rev_8_21_14_0_10_38_8</name>
    <dbReference type="NCBI Taxonomy" id="1974582"/>
    <lineage>
        <taxon>Bacteria</taxon>
        <taxon>Candidatus Harrisoniibacteriota</taxon>
    </lineage>
</organism>
<dbReference type="Proteomes" id="UP000229112">
    <property type="component" value="Unassembled WGS sequence"/>
</dbReference>
<comment type="caution">
    <text evidence="3">The sequence shown here is derived from an EMBL/GenBank/DDBJ whole genome shotgun (WGS) entry which is preliminary data.</text>
</comment>
<dbReference type="Gene3D" id="3.60.40.10">
    <property type="entry name" value="PPM-type phosphatase domain"/>
    <property type="match status" value="1"/>
</dbReference>
<name>A0A2M6WJR4_9BACT</name>
<evidence type="ECO:0000313" key="4">
    <source>
        <dbReference type="Proteomes" id="UP000229112"/>
    </source>
</evidence>
<reference evidence="4" key="1">
    <citation type="submission" date="2017-09" db="EMBL/GenBank/DDBJ databases">
        <title>Depth-based differentiation of microbial function through sediment-hosted aquifers and enrichment of novel symbionts in the deep terrestrial subsurface.</title>
        <authorList>
            <person name="Probst A.J."/>
            <person name="Ladd B."/>
            <person name="Jarett J.K."/>
            <person name="Geller-Mcgrath D.E."/>
            <person name="Sieber C.M.K."/>
            <person name="Emerson J.B."/>
            <person name="Anantharaman K."/>
            <person name="Thomas B.C."/>
            <person name="Malmstrom R."/>
            <person name="Stieglmeier M."/>
            <person name="Klingl A."/>
            <person name="Woyke T."/>
            <person name="Ryan C.M."/>
            <person name="Banfield J.F."/>
        </authorList>
    </citation>
    <scope>NUCLEOTIDE SEQUENCE [LARGE SCALE GENOMIC DNA]</scope>
</reference>
<gene>
    <name evidence="3" type="ORF">COU06_02085</name>
</gene>
<feature type="domain" description="PPM-type phosphatase" evidence="2">
    <location>
        <begin position="103"/>
        <end position="332"/>
    </location>
</feature>
<evidence type="ECO:0000256" key="1">
    <source>
        <dbReference type="SAM" id="MobiDB-lite"/>
    </source>
</evidence>
<protein>
    <recommendedName>
        <fullName evidence="2">PPM-type phosphatase domain-containing protein</fullName>
    </recommendedName>
</protein>
<dbReference type="EMBL" id="PFAY01000017">
    <property type="protein sequence ID" value="PIT93027.1"/>
    <property type="molecule type" value="Genomic_DNA"/>
</dbReference>
<dbReference type="InterPro" id="IPR001932">
    <property type="entry name" value="PPM-type_phosphatase-like_dom"/>
</dbReference>